<proteinExistence type="inferred from homology"/>
<dbReference type="NCBIfam" id="NF003106">
    <property type="entry name" value="PRK04027.1"/>
    <property type="match status" value="1"/>
</dbReference>
<accession>F6BAZ4</accession>
<feature type="domain" description="Small ribosomal subunit protein uS7" evidence="10">
    <location>
        <begin position="24"/>
        <end position="190"/>
    </location>
</feature>
<dbReference type="GeneID" id="10644420"/>
<evidence type="ECO:0000256" key="4">
    <source>
        <dbReference type="ARBA" id="ARBA00022884"/>
    </source>
</evidence>
<evidence type="ECO:0000256" key="1">
    <source>
        <dbReference type="ARBA" id="ARBA00007151"/>
    </source>
</evidence>
<dbReference type="InterPro" id="IPR020606">
    <property type="entry name" value="Ribosomal_uS7_CS"/>
</dbReference>
<dbReference type="InterPro" id="IPR005716">
    <property type="entry name" value="Ribosomal_uS7_euk/arc"/>
</dbReference>
<reference evidence="11 12" key="1">
    <citation type="submission" date="2011-05" db="EMBL/GenBank/DDBJ databases">
        <title>Complete sequence of Methanotorris igneus Kol 5.</title>
        <authorList>
            <consortium name="US DOE Joint Genome Institute"/>
            <person name="Lucas S."/>
            <person name="Han J."/>
            <person name="Lapidus A."/>
            <person name="Cheng J.-F."/>
            <person name="Goodwin L."/>
            <person name="Pitluck S."/>
            <person name="Peters L."/>
            <person name="Mikhailova N."/>
            <person name="Chertkov O."/>
            <person name="Han C."/>
            <person name="Tapia R."/>
            <person name="Land M."/>
            <person name="Hauser L."/>
            <person name="Kyrpides N."/>
            <person name="Ivanova N."/>
            <person name="Pagani I."/>
            <person name="Sieprawska-Lupa M."/>
            <person name="Whitman W."/>
            <person name="Woyke T."/>
        </authorList>
    </citation>
    <scope>NUCLEOTIDE SEQUENCE [LARGE SCALE GENOMIC DNA]</scope>
    <source>
        <strain evidence="12">DSM 5666 / JCM 11834 / Kol 5</strain>
    </source>
</reference>
<sequence length="190" mass="21629">MLEEIKIFGKWDPTEVVVRDPSLRRYINLTPIYVPHTAGRFTKKQFDKAKMSIVERLANKIMRKEHNTGKKLKALKIVEEAFEIIEKRTKQNPIQVLVDALENAGPREETTRISYGGITYLQSVDSSPSRRLDIALRNIALGAWQASHKNKKSIAECLAEEIIAAAKGDIQRSFAVRKKEETERVAQSAR</sequence>
<keyword evidence="3 7" id="KW-0699">rRNA-binding</keyword>
<evidence type="ECO:0000256" key="9">
    <source>
        <dbReference type="RuleBase" id="RU003621"/>
    </source>
</evidence>
<dbReference type="GO" id="GO:0015935">
    <property type="term" value="C:small ribosomal subunit"/>
    <property type="evidence" value="ECO:0007669"/>
    <property type="project" value="UniProtKB-UniRule"/>
</dbReference>
<dbReference type="AlphaFoldDB" id="F6BAZ4"/>
<dbReference type="InterPro" id="IPR036823">
    <property type="entry name" value="Ribosomal_uS7_dom_sf"/>
</dbReference>
<keyword evidence="4 7" id="KW-0694">RNA-binding</keyword>
<organism evidence="12">
    <name type="scientific">Methanotorris igneus (strain DSM 5666 / JCM 11834 / Kol 5)</name>
    <dbReference type="NCBI Taxonomy" id="880724"/>
    <lineage>
        <taxon>Archaea</taxon>
        <taxon>Methanobacteriati</taxon>
        <taxon>Methanobacteriota</taxon>
        <taxon>Methanomada group</taxon>
        <taxon>Methanococci</taxon>
        <taxon>Methanococcales</taxon>
        <taxon>Methanocaldococcaceae</taxon>
        <taxon>Methanotorris</taxon>
    </lineage>
</organism>
<evidence type="ECO:0000256" key="3">
    <source>
        <dbReference type="ARBA" id="ARBA00022730"/>
    </source>
</evidence>
<dbReference type="RefSeq" id="WP_013799675.1">
    <property type="nucleotide sequence ID" value="NC_015562.1"/>
</dbReference>
<evidence type="ECO:0000256" key="5">
    <source>
        <dbReference type="ARBA" id="ARBA00022980"/>
    </source>
</evidence>
<comment type="function">
    <text evidence="7 9">One of the primary rRNA binding proteins, it binds directly to 16S rRNA where it nucleates assembly of the head domain of the 30S subunit. Is located at the subunit interface close to the decoding center.</text>
</comment>
<dbReference type="NCBIfam" id="TIGR01028">
    <property type="entry name" value="uS7_euk_arch"/>
    <property type="match status" value="1"/>
</dbReference>
<protein>
    <recommendedName>
        <fullName evidence="7">Small ribosomal subunit protein uS7</fullName>
    </recommendedName>
</protein>
<evidence type="ECO:0000256" key="8">
    <source>
        <dbReference type="RuleBase" id="RU003619"/>
    </source>
</evidence>
<dbReference type="Proteomes" id="UP000009227">
    <property type="component" value="Chromosome"/>
</dbReference>
<dbReference type="STRING" id="880724.Metig_1547"/>
<keyword evidence="12" id="KW-1185">Reference proteome</keyword>
<evidence type="ECO:0000259" key="10">
    <source>
        <dbReference type="Pfam" id="PF00177"/>
    </source>
</evidence>
<dbReference type="InterPro" id="IPR026018">
    <property type="entry name" value="Ribosomal_uS7_arc"/>
</dbReference>
<evidence type="ECO:0000313" key="12">
    <source>
        <dbReference type="Proteomes" id="UP000009227"/>
    </source>
</evidence>
<dbReference type="CDD" id="cd14867">
    <property type="entry name" value="uS7_Eukaryote"/>
    <property type="match status" value="1"/>
</dbReference>
<gene>
    <name evidence="7" type="primary">rps7</name>
    <name evidence="11" type="ordered locus">Metig_1547</name>
</gene>
<name>F6BAZ4_METIK</name>
<comment type="subunit">
    <text evidence="2 7 9">Part of the 30S ribosomal subunit.</text>
</comment>
<dbReference type="Gene3D" id="1.10.455.10">
    <property type="entry name" value="Ribosomal protein S7 domain"/>
    <property type="match status" value="1"/>
</dbReference>
<dbReference type="GO" id="GO:0006412">
    <property type="term" value="P:translation"/>
    <property type="evidence" value="ECO:0007669"/>
    <property type="project" value="UniProtKB-UniRule"/>
</dbReference>
<dbReference type="KEGG" id="mig:Metig_1547"/>
<dbReference type="InterPro" id="IPR023798">
    <property type="entry name" value="Ribosomal_uS7_dom"/>
</dbReference>
<dbReference type="HAMAP" id="MF_00480_A">
    <property type="entry name" value="Ribosomal_uS7_A"/>
    <property type="match status" value="1"/>
</dbReference>
<dbReference type="EMBL" id="CP002737">
    <property type="protein sequence ID" value="AEF97081.1"/>
    <property type="molecule type" value="Genomic_DNA"/>
</dbReference>
<dbReference type="PROSITE" id="PS00052">
    <property type="entry name" value="RIBOSOMAL_S7"/>
    <property type="match status" value="1"/>
</dbReference>
<comment type="similarity">
    <text evidence="1 7 8">Belongs to the universal ribosomal protein uS7 family.</text>
</comment>
<evidence type="ECO:0000256" key="2">
    <source>
        <dbReference type="ARBA" id="ARBA00011458"/>
    </source>
</evidence>
<dbReference type="HOGENOM" id="CLU_063975_0_0_2"/>
<dbReference type="PANTHER" id="PTHR11205">
    <property type="entry name" value="RIBOSOMAL PROTEIN S7"/>
    <property type="match status" value="1"/>
</dbReference>
<dbReference type="GO" id="GO:0003735">
    <property type="term" value="F:structural constituent of ribosome"/>
    <property type="evidence" value="ECO:0007669"/>
    <property type="project" value="UniProtKB-UniRule"/>
</dbReference>
<evidence type="ECO:0000256" key="7">
    <source>
        <dbReference type="HAMAP-Rule" id="MF_00480"/>
    </source>
</evidence>
<dbReference type="OrthoDB" id="45346at2157"/>
<dbReference type="PIRSF" id="PIRSF002122">
    <property type="entry name" value="RPS7p_RPS7a_RPS5e_RPS7o"/>
    <property type="match status" value="1"/>
</dbReference>
<dbReference type="Pfam" id="PF00177">
    <property type="entry name" value="Ribosomal_S7"/>
    <property type="match status" value="1"/>
</dbReference>
<keyword evidence="5 7" id="KW-0689">Ribosomal protein</keyword>
<dbReference type="InterPro" id="IPR000235">
    <property type="entry name" value="Ribosomal_uS7"/>
</dbReference>
<evidence type="ECO:0000256" key="6">
    <source>
        <dbReference type="ARBA" id="ARBA00023274"/>
    </source>
</evidence>
<evidence type="ECO:0000313" key="11">
    <source>
        <dbReference type="EMBL" id="AEF97081.1"/>
    </source>
</evidence>
<dbReference type="SUPFAM" id="SSF47973">
    <property type="entry name" value="Ribosomal protein S7"/>
    <property type="match status" value="1"/>
</dbReference>
<keyword evidence="6 7" id="KW-0687">Ribonucleoprotein</keyword>
<dbReference type="GO" id="GO:0019843">
    <property type="term" value="F:rRNA binding"/>
    <property type="evidence" value="ECO:0007669"/>
    <property type="project" value="UniProtKB-UniRule"/>
</dbReference>